<reference evidence="1 2" key="1">
    <citation type="journal article" date="2022" name="bioRxiv">
        <title>The genome of the oomycete Peronosclerospora sorghi, a cosmopolitan pathogen of maize and sorghum, is inflated with dispersed pseudogenes.</title>
        <authorList>
            <person name="Fletcher K."/>
            <person name="Martin F."/>
            <person name="Isakeit T."/>
            <person name="Cavanaugh K."/>
            <person name="Magill C."/>
            <person name="Michelmore R."/>
        </authorList>
    </citation>
    <scope>NUCLEOTIDE SEQUENCE [LARGE SCALE GENOMIC DNA]</scope>
    <source>
        <strain evidence="1">P6</strain>
    </source>
</reference>
<organism evidence="1 2">
    <name type="scientific">Peronosclerospora sorghi</name>
    <dbReference type="NCBI Taxonomy" id="230839"/>
    <lineage>
        <taxon>Eukaryota</taxon>
        <taxon>Sar</taxon>
        <taxon>Stramenopiles</taxon>
        <taxon>Oomycota</taxon>
        <taxon>Peronosporomycetes</taxon>
        <taxon>Peronosporales</taxon>
        <taxon>Peronosporaceae</taxon>
        <taxon>Peronosclerospora</taxon>
    </lineage>
</organism>
<evidence type="ECO:0000313" key="1">
    <source>
        <dbReference type="EMBL" id="KAI9918609.1"/>
    </source>
</evidence>
<comment type="caution">
    <text evidence="1">The sequence shown here is derived from an EMBL/GenBank/DDBJ whole genome shotgun (WGS) entry which is preliminary data.</text>
</comment>
<accession>A0ACC0WIE7</accession>
<protein>
    <submittedName>
        <fullName evidence="1">Uncharacterized protein</fullName>
    </submittedName>
</protein>
<name>A0ACC0WIE7_9STRA</name>
<sequence length="138" mass="15115">MPSLDVTPARSTFTLFRISSDAGSNVRSTRTRYSFFNATFGVHQLFGNLSMLRKEQQARRVDDQTTTDGHFPQTQGLPSAFKNVERSGGSTSVSGSGGGGEGEGSSNPRNRSNKRRNLPAAISEEKATDFLNARRRDR</sequence>
<keyword evidence="2" id="KW-1185">Reference proteome</keyword>
<gene>
    <name evidence="1" type="ORF">PsorP6_012171</name>
</gene>
<dbReference type="Proteomes" id="UP001163321">
    <property type="component" value="Chromosome 12"/>
</dbReference>
<evidence type="ECO:0000313" key="2">
    <source>
        <dbReference type="Proteomes" id="UP001163321"/>
    </source>
</evidence>
<dbReference type="EMBL" id="CM047591">
    <property type="protein sequence ID" value="KAI9918609.1"/>
    <property type="molecule type" value="Genomic_DNA"/>
</dbReference>
<proteinExistence type="predicted"/>